<dbReference type="Gene3D" id="3.40.50.150">
    <property type="entry name" value="Vaccinia Virus protein VP39"/>
    <property type="match status" value="1"/>
</dbReference>
<protein>
    <submittedName>
        <fullName evidence="2">Class I SAM-dependent methyltransferase</fullName>
    </submittedName>
</protein>
<keyword evidence="2" id="KW-0808">Transferase</keyword>
<dbReference type="SUPFAM" id="SSF53335">
    <property type="entry name" value="S-adenosyl-L-methionine-dependent methyltransferases"/>
    <property type="match status" value="1"/>
</dbReference>
<dbReference type="PANTHER" id="PTHR43591:SF109">
    <property type="entry name" value="METHYLTRANSFERASE TYPE 11 DOMAIN-CONTAINING PROTEIN"/>
    <property type="match status" value="1"/>
</dbReference>
<dbReference type="PANTHER" id="PTHR43591">
    <property type="entry name" value="METHYLTRANSFERASE"/>
    <property type="match status" value="1"/>
</dbReference>
<keyword evidence="2" id="KW-0489">Methyltransferase</keyword>
<dbReference type="EMBL" id="CP059399">
    <property type="protein sequence ID" value="QLY34634.1"/>
    <property type="molecule type" value="Genomic_DNA"/>
</dbReference>
<gene>
    <name evidence="2" type="ORF">H0264_24305</name>
</gene>
<keyword evidence="3" id="KW-1185">Reference proteome</keyword>
<dbReference type="CDD" id="cd02440">
    <property type="entry name" value="AdoMet_MTases"/>
    <property type="match status" value="1"/>
</dbReference>
<dbReference type="Pfam" id="PF08241">
    <property type="entry name" value="Methyltransf_11"/>
    <property type="match status" value="1"/>
</dbReference>
<proteinExistence type="predicted"/>
<dbReference type="Proteomes" id="UP000515512">
    <property type="component" value="Chromosome"/>
</dbReference>
<dbReference type="GO" id="GO:0032259">
    <property type="term" value="P:methylation"/>
    <property type="evidence" value="ECO:0007669"/>
    <property type="project" value="UniProtKB-KW"/>
</dbReference>
<accession>A0A7D6VG39</accession>
<evidence type="ECO:0000259" key="1">
    <source>
        <dbReference type="Pfam" id="PF08241"/>
    </source>
</evidence>
<dbReference type="KEGG" id="nhu:H0264_24305"/>
<evidence type="ECO:0000313" key="3">
    <source>
        <dbReference type="Proteomes" id="UP000515512"/>
    </source>
</evidence>
<dbReference type="AlphaFoldDB" id="A0A7D6VG39"/>
<dbReference type="InterPro" id="IPR013216">
    <property type="entry name" value="Methyltransf_11"/>
</dbReference>
<reference evidence="2 3" key="1">
    <citation type="submission" date="2020-07" db="EMBL/GenBank/DDBJ databases">
        <authorList>
            <person name="Zhuang K."/>
            <person name="Ran Y."/>
        </authorList>
    </citation>
    <scope>NUCLEOTIDE SEQUENCE [LARGE SCALE GENOMIC DNA]</scope>
    <source>
        <strain evidence="2 3">WCH-YHL-001</strain>
    </source>
</reference>
<name>A0A7D6VG39_9NOCA</name>
<feature type="domain" description="Methyltransferase type 11" evidence="1">
    <location>
        <begin position="70"/>
        <end position="166"/>
    </location>
</feature>
<dbReference type="GO" id="GO:0008757">
    <property type="term" value="F:S-adenosylmethionine-dependent methyltransferase activity"/>
    <property type="evidence" value="ECO:0007669"/>
    <property type="project" value="InterPro"/>
</dbReference>
<evidence type="ECO:0000313" key="2">
    <source>
        <dbReference type="EMBL" id="QLY34634.1"/>
    </source>
</evidence>
<dbReference type="InterPro" id="IPR029063">
    <property type="entry name" value="SAM-dependent_MTases_sf"/>
</dbReference>
<organism evidence="2 3">
    <name type="scientific">Nocardia huaxiensis</name>
    <dbReference type="NCBI Taxonomy" id="2755382"/>
    <lineage>
        <taxon>Bacteria</taxon>
        <taxon>Bacillati</taxon>
        <taxon>Actinomycetota</taxon>
        <taxon>Actinomycetes</taxon>
        <taxon>Mycobacteriales</taxon>
        <taxon>Nocardiaceae</taxon>
        <taxon>Nocardia</taxon>
    </lineage>
</organism>
<sequence length="229" mass="24502">MKVLDIPRINPSSLWRNRAFEAVWGALYNAGIENRQLARPIGWALFGTDSRLVYRNLEVLRDLPAGTEVLDVPCGGGIALDALPTDHGLHYVAADISPSMLERAEEKADRLGLTGIDFVEADILHLPFSDGRFDIILSLNGLHCLPDPAAAVRELARCLKPGGRLIGDCIVRGAHPRGTAAATVMGMAGIFGPGGTPTDLAQWIADAGLEQLQLETSGAIAHFAARRPI</sequence>